<keyword evidence="5" id="KW-0109">Calcium transport</keyword>
<feature type="compositionally biased region" description="Gly residues" evidence="14">
    <location>
        <begin position="164"/>
        <end position="194"/>
    </location>
</feature>
<dbReference type="InterPro" id="IPR009567">
    <property type="entry name" value="SARAF"/>
</dbReference>
<evidence type="ECO:0000256" key="12">
    <source>
        <dbReference type="ARBA" id="ARBA00023136"/>
    </source>
</evidence>
<sequence length="288" mass="31314">MTQHQRVLLSSIQTLTFFDGEKTAYRRSSPVDQLTCKGYACSSYRPDVIQCYNQGGSGSDIQWKCEADLPSKLKLGRVEVGCEGWRDSDDPYILKDSCGLTYTLKSIDPSVSDQWLPSGLKPGAILFWIIFWSVALFIIYPILRSFISRLFPALDRFLPGTSSGGSGGGGGGGGGPSWWGGSNGRGPRFWGGGRPSDPPPPYTPRQTPKATPNTEGQGWRPGFWTESPWDGGFFGTRPSAFGGPRGIFTGSPFGQSQPVYRGQGSSRDMDDDLGPIRSSTGFGRTRNR</sequence>
<dbReference type="PANTHER" id="PTHR15929:SF0">
    <property type="entry name" value="STORE-OPERATED CALCIUM ENTRY-ASSOCIATED REGULATORY FACTOR"/>
    <property type="match status" value="1"/>
</dbReference>
<keyword evidence="12 15" id="KW-0472">Membrane</keyword>
<feature type="region of interest" description="Disordered" evidence="14">
    <location>
        <begin position="238"/>
        <end position="288"/>
    </location>
</feature>
<evidence type="ECO:0000313" key="17">
    <source>
        <dbReference type="Proteomes" id="UP001153365"/>
    </source>
</evidence>
<gene>
    <name evidence="16" type="ORF">PPACK8108_LOCUS2965</name>
</gene>
<keyword evidence="10 15" id="KW-1133">Transmembrane helix</keyword>
<dbReference type="EMBL" id="CALTRL010000528">
    <property type="protein sequence ID" value="CAH7668453.1"/>
    <property type="molecule type" value="Genomic_DNA"/>
</dbReference>
<accession>A0AAV0AKS5</accession>
<feature type="region of interest" description="Disordered" evidence="14">
    <location>
        <begin position="164"/>
        <end position="222"/>
    </location>
</feature>
<dbReference type="AlphaFoldDB" id="A0AAV0AKS5"/>
<evidence type="ECO:0000256" key="15">
    <source>
        <dbReference type="SAM" id="Phobius"/>
    </source>
</evidence>
<dbReference type="Pfam" id="PF06682">
    <property type="entry name" value="SARAF"/>
    <property type="match status" value="1"/>
</dbReference>
<evidence type="ECO:0000256" key="3">
    <source>
        <dbReference type="ARBA" id="ARBA00016584"/>
    </source>
</evidence>
<evidence type="ECO:0000256" key="5">
    <source>
        <dbReference type="ARBA" id="ARBA00022568"/>
    </source>
</evidence>
<evidence type="ECO:0000256" key="7">
    <source>
        <dbReference type="ARBA" id="ARBA00022729"/>
    </source>
</evidence>
<feature type="transmembrane region" description="Helical" evidence="15">
    <location>
        <begin position="125"/>
        <end position="143"/>
    </location>
</feature>
<evidence type="ECO:0000256" key="10">
    <source>
        <dbReference type="ARBA" id="ARBA00022989"/>
    </source>
</evidence>
<evidence type="ECO:0000313" key="16">
    <source>
        <dbReference type="EMBL" id="CAH7668453.1"/>
    </source>
</evidence>
<feature type="compositionally biased region" description="Polar residues" evidence="14">
    <location>
        <begin position="252"/>
        <end position="266"/>
    </location>
</feature>
<evidence type="ECO:0000256" key="2">
    <source>
        <dbReference type="ARBA" id="ARBA00006833"/>
    </source>
</evidence>
<protein>
    <recommendedName>
        <fullName evidence="3">Store-operated calcium entry-associated regulatory factor</fullName>
    </recommendedName>
    <alternativeName>
        <fullName evidence="13">Transmembrane protein 66</fullName>
    </alternativeName>
</protein>
<keyword evidence="17" id="KW-1185">Reference proteome</keyword>
<evidence type="ECO:0000256" key="1">
    <source>
        <dbReference type="ARBA" id="ARBA00004115"/>
    </source>
</evidence>
<dbReference type="GO" id="GO:2001256">
    <property type="term" value="P:regulation of store-operated calcium entry"/>
    <property type="evidence" value="ECO:0007669"/>
    <property type="project" value="InterPro"/>
</dbReference>
<evidence type="ECO:0000256" key="13">
    <source>
        <dbReference type="ARBA" id="ARBA00031116"/>
    </source>
</evidence>
<keyword evidence="6 15" id="KW-0812">Transmembrane</keyword>
<comment type="similarity">
    <text evidence="2">Belongs to the SARAF family.</text>
</comment>
<dbReference type="PANTHER" id="PTHR15929">
    <property type="entry name" value="STORE-OPERATED CALCIUM ENTRY-ASSOCIATED REGULATORY FACTOR"/>
    <property type="match status" value="1"/>
</dbReference>
<evidence type="ECO:0000256" key="11">
    <source>
        <dbReference type="ARBA" id="ARBA00023065"/>
    </source>
</evidence>
<keyword evidence="8" id="KW-0256">Endoplasmic reticulum</keyword>
<evidence type="ECO:0000256" key="9">
    <source>
        <dbReference type="ARBA" id="ARBA00022837"/>
    </source>
</evidence>
<organism evidence="16 17">
    <name type="scientific">Phakopsora pachyrhizi</name>
    <name type="common">Asian soybean rust disease fungus</name>
    <dbReference type="NCBI Taxonomy" id="170000"/>
    <lineage>
        <taxon>Eukaryota</taxon>
        <taxon>Fungi</taxon>
        <taxon>Dikarya</taxon>
        <taxon>Basidiomycota</taxon>
        <taxon>Pucciniomycotina</taxon>
        <taxon>Pucciniomycetes</taxon>
        <taxon>Pucciniales</taxon>
        <taxon>Phakopsoraceae</taxon>
        <taxon>Phakopsora</taxon>
    </lineage>
</organism>
<proteinExistence type="inferred from homology"/>
<comment type="caution">
    <text evidence="16">The sequence shown here is derived from an EMBL/GenBank/DDBJ whole genome shotgun (WGS) entry which is preliminary data.</text>
</comment>
<name>A0AAV0AKS5_PHAPC</name>
<evidence type="ECO:0000256" key="4">
    <source>
        <dbReference type="ARBA" id="ARBA00022448"/>
    </source>
</evidence>
<keyword evidence="4" id="KW-0813">Transport</keyword>
<dbReference type="GO" id="GO:0006816">
    <property type="term" value="P:calcium ion transport"/>
    <property type="evidence" value="ECO:0007669"/>
    <property type="project" value="UniProtKB-KW"/>
</dbReference>
<comment type="subcellular location">
    <subcellularLocation>
        <location evidence="1">Endoplasmic reticulum membrane</location>
        <topology evidence="1">Single-pass type I membrane protein</topology>
    </subcellularLocation>
</comment>
<dbReference type="GO" id="GO:0005789">
    <property type="term" value="C:endoplasmic reticulum membrane"/>
    <property type="evidence" value="ECO:0007669"/>
    <property type="project" value="UniProtKB-SubCell"/>
</dbReference>
<keyword evidence="9" id="KW-0106">Calcium</keyword>
<dbReference type="Proteomes" id="UP001153365">
    <property type="component" value="Unassembled WGS sequence"/>
</dbReference>
<evidence type="ECO:0000256" key="6">
    <source>
        <dbReference type="ARBA" id="ARBA00022692"/>
    </source>
</evidence>
<evidence type="ECO:0000256" key="14">
    <source>
        <dbReference type="SAM" id="MobiDB-lite"/>
    </source>
</evidence>
<keyword evidence="7" id="KW-0732">Signal</keyword>
<keyword evidence="11" id="KW-0406">Ion transport</keyword>
<reference evidence="16" key="1">
    <citation type="submission" date="2022-06" db="EMBL/GenBank/DDBJ databases">
        <authorList>
            <consortium name="SYNGENTA / RWTH Aachen University"/>
        </authorList>
    </citation>
    <scope>NUCLEOTIDE SEQUENCE</scope>
</reference>
<evidence type="ECO:0000256" key="8">
    <source>
        <dbReference type="ARBA" id="ARBA00022824"/>
    </source>
</evidence>